<dbReference type="RefSeq" id="WP_379265436.1">
    <property type="nucleotide sequence ID" value="NZ_JBHUMJ010000026.1"/>
</dbReference>
<evidence type="ECO:0000313" key="2">
    <source>
        <dbReference type="Proteomes" id="UP001597540"/>
    </source>
</evidence>
<sequence>MQTVATSLQLFDNFSKILNRVNQAVETTTKHMDKLQHAMNGNIDMDIDTTSAARKMDSMISKADSLGNSMESSAADMSRSFSKVNQSQESMLSTQNRVNNSLRTGSREAEGIVDQIKGIAAAYLSLQAASGFLGQTLGGAMEQISFMDTFTARSGSEALGQAIYDEITKQALKAGQSVNEALSGSMSFMSNTMDPK</sequence>
<dbReference type="EMBL" id="JBHUMJ010000026">
    <property type="protein sequence ID" value="MFD2703847.1"/>
    <property type="molecule type" value="Genomic_DNA"/>
</dbReference>
<evidence type="ECO:0000313" key="1">
    <source>
        <dbReference type="EMBL" id="MFD2703847.1"/>
    </source>
</evidence>
<accession>A0ABW5SXN7</accession>
<protein>
    <submittedName>
        <fullName evidence="1">Uncharacterized protein</fullName>
    </submittedName>
</protein>
<gene>
    <name evidence="1" type="ORF">ACFSVM_25790</name>
</gene>
<organism evidence="1 2">
    <name type="scientific">Paenibacillus shunpengii</name>
    <dbReference type="NCBI Taxonomy" id="2054424"/>
    <lineage>
        <taxon>Bacteria</taxon>
        <taxon>Bacillati</taxon>
        <taxon>Bacillota</taxon>
        <taxon>Bacilli</taxon>
        <taxon>Bacillales</taxon>
        <taxon>Paenibacillaceae</taxon>
        <taxon>Paenibacillus</taxon>
    </lineage>
</organism>
<comment type="caution">
    <text evidence="1">The sequence shown here is derived from an EMBL/GenBank/DDBJ whole genome shotgun (WGS) entry which is preliminary data.</text>
</comment>
<name>A0ABW5SXN7_9BACL</name>
<reference evidence="2" key="1">
    <citation type="journal article" date="2019" name="Int. J. Syst. Evol. Microbiol.">
        <title>The Global Catalogue of Microorganisms (GCM) 10K type strain sequencing project: providing services to taxonomists for standard genome sequencing and annotation.</title>
        <authorList>
            <consortium name="The Broad Institute Genomics Platform"/>
            <consortium name="The Broad Institute Genome Sequencing Center for Infectious Disease"/>
            <person name="Wu L."/>
            <person name="Ma J."/>
        </authorList>
    </citation>
    <scope>NUCLEOTIDE SEQUENCE [LARGE SCALE GENOMIC DNA]</scope>
    <source>
        <strain evidence="2">KCTC 33849</strain>
    </source>
</reference>
<keyword evidence="2" id="KW-1185">Reference proteome</keyword>
<proteinExistence type="predicted"/>
<feature type="non-terminal residue" evidence="1">
    <location>
        <position position="196"/>
    </location>
</feature>
<dbReference type="Proteomes" id="UP001597540">
    <property type="component" value="Unassembled WGS sequence"/>
</dbReference>